<keyword evidence="2" id="KW-1185">Reference proteome</keyword>
<dbReference type="OrthoDB" id="10284042at2759"/>
<evidence type="ECO:0000313" key="1">
    <source>
        <dbReference type="EMBL" id="KAG2264369.1"/>
    </source>
</evidence>
<dbReference type="Proteomes" id="UP000886595">
    <property type="component" value="Unassembled WGS sequence"/>
</dbReference>
<reference evidence="1 2" key="1">
    <citation type="submission" date="2020-02" db="EMBL/GenBank/DDBJ databases">
        <authorList>
            <person name="Ma Q."/>
            <person name="Huang Y."/>
            <person name="Song X."/>
            <person name="Pei D."/>
        </authorList>
    </citation>
    <scope>NUCLEOTIDE SEQUENCE [LARGE SCALE GENOMIC DNA]</scope>
    <source>
        <strain evidence="1">Sxm20200214</strain>
        <tissue evidence="1">Leaf</tissue>
    </source>
</reference>
<dbReference type="EMBL" id="JAAMPC010000014">
    <property type="protein sequence ID" value="KAG2264369.1"/>
    <property type="molecule type" value="Genomic_DNA"/>
</dbReference>
<dbReference type="AlphaFoldDB" id="A0A8X7QB98"/>
<proteinExistence type="predicted"/>
<name>A0A8X7QB98_BRACI</name>
<comment type="caution">
    <text evidence="1">The sequence shown here is derived from an EMBL/GenBank/DDBJ whole genome shotgun (WGS) entry which is preliminary data.</text>
</comment>
<sequence length="106" mass="11824">MVGRKKFWSSSRQRQMKRFLNPSLSATLSLWLIFSLTSSLEVSSAHRISGESPGELLIDVVGHPHASTSLPSMTLYPHRSFSFLSLKIAELCYPPFEALDLKATIS</sequence>
<protein>
    <submittedName>
        <fullName evidence="1">Uncharacterized protein</fullName>
    </submittedName>
</protein>
<evidence type="ECO:0000313" key="2">
    <source>
        <dbReference type="Proteomes" id="UP000886595"/>
    </source>
</evidence>
<gene>
    <name evidence="1" type="ORF">Bca52824_071448</name>
</gene>
<accession>A0A8X7QB98</accession>
<organism evidence="1 2">
    <name type="scientific">Brassica carinata</name>
    <name type="common">Ethiopian mustard</name>
    <name type="synonym">Abyssinian cabbage</name>
    <dbReference type="NCBI Taxonomy" id="52824"/>
    <lineage>
        <taxon>Eukaryota</taxon>
        <taxon>Viridiplantae</taxon>
        <taxon>Streptophyta</taxon>
        <taxon>Embryophyta</taxon>
        <taxon>Tracheophyta</taxon>
        <taxon>Spermatophyta</taxon>
        <taxon>Magnoliopsida</taxon>
        <taxon>eudicotyledons</taxon>
        <taxon>Gunneridae</taxon>
        <taxon>Pentapetalae</taxon>
        <taxon>rosids</taxon>
        <taxon>malvids</taxon>
        <taxon>Brassicales</taxon>
        <taxon>Brassicaceae</taxon>
        <taxon>Brassiceae</taxon>
        <taxon>Brassica</taxon>
    </lineage>
</organism>